<organism evidence="1 2">
    <name type="scientific">Pseudosporangium ferrugineum</name>
    <dbReference type="NCBI Taxonomy" id="439699"/>
    <lineage>
        <taxon>Bacteria</taxon>
        <taxon>Bacillati</taxon>
        <taxon>Actinomycetota</taxon>
        <taxon>Actinomycetes</taxon>
        <taxon>Micromonosporales</taxon>
        <taxon>Micromonosporaceae</taxon>
        <taxon>Pseudosporangium</taxon>
    </lineage>
</organism>
<keyword evidence="2" id="KW-1185">Reference proteome</keyword>
<dbReference type="InterPro" id="IPR012349">
    <property type="entry name" value="Split_barrel_FMN-bd"/>
</dbReference>
<dbReference type="Proteomes" id="UP000239209">
    <property type="component" value="Unassembled WGS sequence"/>
</dbReference>
<comment type="caution">
    <text evidence="1">The sequence shown here is derived from an EMBL/GenBank/DDBJ whole genome shotgun (WGS) entry which is preliminary data.</text>
</comment>
<dbReference type="AlphaFoldDB" id="A0A2T0SBM5"/>
<gene>
    <name evidence="1" type="ORF">CLV70_104333</name>
</gene>
<dbReference type="Gene3D" id="2.30.110.10">
    <property type="entry name" value="Electron Transport, Fmn-binding Protein, Chain A"/>
    <property type="match status" value="1"/>
</dbReference>
<name>A0A2T0SBM5_9ACTN</name>
<evidence type="ECO:0000313" key="1">
    <source>
        <dbReference type="EMBL" id="PRY30781.1"/>
    </source>
</evidence>
<evidence type="ECO:0008006" key="3">
    <source>
        <dbReference type="Google" id="ProtNLM"/>
    </source>
</evidence>
<dbReference type="RefSeq" id="WP_106126380.1">
    <property type="nucleotide sequence ID" value="NZ_PVZG01000004.1"/>
</dbReference>
<protein>
    <recommendedName>
        <fullName evidence="3">Pyridoxamine 5'-phosphate oxidase</fullName>
    </recommendedName>
</protein>
<accession>A0A2T0SBM5</accession>
<evidence type="ECO:0000313" key="2">
    <source>
        <dbReference type="Proteomes" id="UP000239209"/>
    </source>
</evidence>
<proteinExistence type="predicted"/>
<sequence length="321" mass="34242">MPITWSDDVQSVFAGDLVAAAAYLTPAGGAIVIPVSPIGLVDRAAGSVAMTTSLAFPAKLRRLLQEPRVAMAYHTREHGFATDPRLVLAQGTAVVPEEPSPEQLARVNEQAGKFFGELPTGRFWNWALREYLEYRLIVDISLSRVVTWPDAAAKGTPELFGAALPEAPAPQEPPAKGTGPRVDTAKFARRARRMAHQTIAYRGGDGYPVIAPVRVTGHSERGLHLDVTPGLLPPGGRRAGFAAHAFRPQAAGVSNRIGTGWLEVTDGAAVWAPHTAGGFSSPPSKTFHLLGNGLLSKHLIRKLRRDGTLDELARLRAGVAS</sequence>
<dbReference type="OrthoDB" id="4544894at2"/>
<dbReference type="SUPFAM" id="SSF50475">
    <property type="entry name" value="FMN-binding split barrel"/>
    <property type="match status" value="1"/>
</dbReference>
<dbReference type="EMBL" id="PVZG01000004">
    <property type="protein sequence ID" value="PRY30781.1"/>
    <property type="molecule type" value="Genomic_DNA"/>
</dbReference>
<reference evidence="1 2" key="1">
    <citation type="submission" date="2018-03" db="EMBL/GenBank/DDBJ databases">
        <title>Genomic Encyclopedia of Archaeal and Bacterial Type Strains, Phase II (KMG-II): from individual species to whole genera.</title>
        <authorList>
            <person name="Goeker M."/>
        </authorList>
    </citation>
    <scope>NUCLEOTIDE SEQUENCE [LARGE SCALE GENOMIC DNA]</scope>
    <source>
        <strain evidence="1 2">DSM 45348</strain>
    </source>
</reference>